<sequence length="42" mass="5005">MRTSCKTQQLLFQFIYLLLHCFPCLTSHSLPKKAILFLFELM</sequence>
<reference evidence="1" key="2">
    <citation type="journal article" date="2015" name="Fish Shellfish Immunol.">
        <title>Early steps in the European eel (Anguilla anguilla)-Vibrio vulnificus interaction in the gills: Role of the RtxA13 toxin.</title>
        <authorList>
            <person name="Callol A."/>
            <person name="Pajuelo D."/>
            <person name="Ebbesson L."/>
            <person name="Teles M."/>
            <person name="MacKenzie S."/>
            <person name="Amaro C."/>
        </authorList>
    </citation>
    <scope>NUCLEOTIDE SEQUENCE</scope>
</reference>
<organism evidence="1">
    <name type="scientific">Anguilla anguilla</name>
    <name type="common">European freshwater eel</name>
    <name type="synonym">Muraena anguilla</name>
    <dbReference type="NCBI Taxonomy" id="7936"/>
    <lineage>
        <taxon>Eukaryota</taxon>
        <taxon>Metazoa</taxon>
        <taxon>Chordata</taxon>
        <taxon>Craniata</taxon>
        <taxon>Vertebrata</taxon>
        <taxon>Euteleostomi</taxon>
        <taxon>Actinopterygii</taxon>
        <taxon>Neopterygii</taxon>
        <taxon>Teleostei</taxon>
        <taxon>Anguilliformes</taxon>
        <taxon>Anguillidae</taxon>
        <taxon>Anguilla</taxon>
    </lineage>
</organism>
<proteinExistence type="predicted"/>
<evidence type="ECO:0000313" key="1">
    <source>
        <dbReference type="EMBL" id="JAH32647.1"/>
    </source>
</evidence>
<accession>A0A0E9RV04</accession>
<protein>
    <submittedName>
        <fullName evidence="1">Uncharacterized protein</fullName>
    </submittedName>
</protein>
<reference evidence="1" key="1">
    <citation type="submission" date="2014-11" db="EMBL/GenBank/DDBJ databases">
        <authorList>
            <person name="Amaro Gonzalez C."/>
        </authorList>
    </citation>
    <scope>NUCLEOTIDE SEQUENCE</scope>
</reference>
<dbReference type="EMBL" id="GBXM01075930">
    <property type="protein sequence ID" value="JAH32647.1"/>
    <property type="molecule type" value="Transcribed_RNA"/>
</dbReference>
<dbReference type="AlphaFoldDB" id="A0A0E9RV04"/>
<name>A0A0E9RV04_ANGAN</name>